<dbReference type="Proteomes" id="UP001396334">
    <property type="component" value="Unassembled WGS sequence"/>
</dbReference>
<proteinExistence type="predicted"/>
<sequence>MCEKDRAFGEVKTEENKRCVEGKAVTTDQGTPIVESEPDSAVSEAYHDVARKVVTRLDDEHFRPRRHRVTWSIPVRKP</sequence>
<name>A0ABR2A4A4_9ROSI</name>
<keyword evidence="2" id="KW-1185">Reference proteome</keyword>
<accession>A0ABR2A4A4</accession>
<protein>
    <submittedName>
        <fullName evidence="1">Uncharacterized protein</fullName>
    </submittedName>
</protein>
<dbReference type="EMBL" id="JBBPBN010000375">
    <property type="protein sequence ID" value="KAK8487853.1"/>
    <property type="molecule type" value="Genomic_DNA"/>
</dbReference>
<evidence type="ECO:0000313" key="1">
    <source>
        <dbReference type="EMBL" id="KAK8487853.1"/>
    </source>
</evidence>
<gene>
    <name evidence="1" type="ORF">V6N11_047410</name>
</gene>
<organism evidence="1 2">
    <name type="scientific">Hibiscus sabdariffa</name>
    <name type="common">roselle</name>
    <dbReference type="NCBI Taxonomy" id="183260"/>
    <lineage>
        <taxon>Eukaryota</taxon>
        <taxon>Viridiplantae</taxon>
        <taxon>Streptophyta</taxon>
        <taxon>Embryophyta</taxon>
        <taxon>Tracheophyta</taxon>
        <taxon>Spermatophyta</taxon>
        <taxon>Magnoliopsida</taxon>
        <taxon>eudicotyledons</taxon>
        <taxon>Gunneridae</taxon>
        <taxon>Pentapetalae</taxon>
        <taxon>rosids</taxon>
        <taxon>malvids</taxon>
        <taxon>Malvales</taxon>
        <taxon>Malvaceae</taxon>
        <taxon>Malvoideae</taxon>
        <taxon>Hibiscus</taxon>
    </lineage>
</organism>
<reference evidence="1 2" key="1">
    <citation type="journal article" date="2024" name="G3 (Bethesda)">
        <title>Genome assembly of Hibiscus sabdariffa L. provides insights into metabolisms of medicinal natural products.</title>
        <authorList>
            <person name="Kim T."/>
        </authorList>
    </citation>
    <scope>NUCLEOTIDE SEQUENCE [LARGE SCALE GENOMIC DNA]</scope>
    <source>
        <strain evidence="1">TK-2024</strain>
        <tissue evidence="1">Old leaves</tissue>
    </source>
</reference>
<comment type="caution">
    <text evidence="1">The sequence shown here is derived from an EMBL/GenBank/DDBJ whole genome shotgun (WGS) entry which is preliminary data.</text>
</comment>
<evidence type="ECO:0000313" key="2">
    <source>
        <dbReference type="Proteomes" id="UP001396334"/>
    </source>
</evidence>